<accession>A0A2N3HII5</accession>
<keyword evidence="2" id="KW-0812">Transmembrane</keyword>
<comment type="similarity">
    <text evidence="2">Belongs to the TonB-dependent receptor family.</text>
</comment>
<evidence type="ECO:0000259" key="3">
    <source>
        <dbReference type="Pfam" id="PF07715"/>
    </source>
</evidence>
<dbReference type="RefSeq" id="WP_106660151.1">
    <property type="nucleotide sequence ID" value="NZ_PJEO01000044.1"/>
</dbReference>
<sequence>MEISLTNPAFPFRKQLLMNIMRIMVFFFCTAFFALSPNDIVSQNSKVKIAEDKLLTVNEVFYLIMEQTDYKFFYEKGIFEDFPKVQVKKGVIRTNELLKRSLSHGNLEITLNANNAIIIKEIPPKTLEEKVQEYNVSGTVKDQSGQPLSGANILEKGTGNGVMTDFDGNFSIEVANSNAILVVSFMGFANKEIPVNGQSNINVTLEEIAAGLDEVVVVGYGTQKKTHVTGSIATVKMDDVVNVPTANVKSLLIGQIPGLITNQNPGLPGEDNVQLNIRGFASPLVIVDGIESYIDRLDPNDVESITVLKDASAAIYGARGGNGVILVTTKRGKQGKTKINYHGWYGTQHEIALPEFANAADYLQIQRDAFFNTQYDPTTPNKPIDYGVATEELISQYRSGELTSYDWKNRLVKNGGAQIANHNFSVSGGSENLTHYTSIGVMNQNGILRGDYDYGKITITHNMDAKITKDLHMALNASYIDEVTDYASGGVANILNDLRTSQPFYAYELPDPDRVPFSGFSQRSIIGRMFKKFAGYDLKKTQTLAAAMDLKYDASFLPGLTLGSKVNVRFRNRYTEILNRPYEVYTYNPELVSSTDDGYRIEGVQSGNVFSKSYTGGGDSNRRIVSRFYGQFNKTYDKHEIGLLAFFEHENNQYDGLSASRLDNLSPDVPQIVGENKLTTTDGYAKQLEYTRISYTSRLNYNYDNKYLLEATFRADASSKFGPKNRWGYFPSVSAGWNVHKENFMENNNTINQLKLRLSYSESGIDSNVSNTSFDYLTGFQETGNIYILDGMNIPIISNAGLINELISWEKVTMYNAGLDFSLLKSKVYGEVDIFYRERTGLLGRDIGNTSSIFGASLPLININSRNNRGWELALGYRDNIGDFRFDIKGNVGFSREKYDYQVENIDFDNPRNVKYNQLSGNWTNRVFGYITDGLFNSQAEVDEYLAAYTIEDIPGTPKPGDIRYIDVNGDNIINLDDRELIGRGATPNLTYALQTIISYKNWSLVTQWQGASLFNINVGGHVRAPFFTNQVPLAFHTKYAWVQDPSNPGVSSNPNAQIPAFEISGTRSWNNPSSDFWLKDGTYVRLKSATVAYSLPKEVLNKIGVSNLELYVSGDNLLTLSKLGIYKEDHDPEQLSDASGFGLPLMRTFSLGIKLGL</sequence>
<dbReference type="FunFam" id="2.170.130.10:FF:000003">
    <property type="entry name" value="SusC/RagA family TonB-linked outer membrane protein"/>
    <property type="match status" value="1"/>
</dbReference>
<evidence type="ECO:0000256" key="2">
    <source>
        <dbReference type="PROSITE-ProRule" id="PRU01360"/>
    </source>
</evidence>
<proteinExistence type="inferred from homology"/>
<dbReference type="Pfam" id="PF13715">
    <property type="entry name" value="CarbopepD_reg_2"/>
    <property type="match status" value="1"/>
</dbReference>
<dbReference type="PANTHER" id="PTHR30069">
    <property type="entry name" value="TONB-DEPENDENT OUTER MEMBRANE RECEPTOR"/>
    <property type="match status" value="1"/>
</dbReference>
<protein>
    <submittedName>
        <fullName evidence="4">SusC/RagA family TonB-linked outer membrane protein</fullName>
    </submittedName>
</protein>
<dbReference type="InterPro" id="IPR023996">
    <property type="entry name" value="TonB-dep_OMP_SusC/RagA"/>
</dbReference>
<dbReference type="InterPro" id="IPR008969">
    <property type="entry name" value="CarboxyPept-like_regulatory"/>
</dbReference>
<dbReference type="Pfam" id="PF07715">
    <property type="entry name" value="Plug"/>
    <property type="match status" value="1"/>
</dbReference>
<keyword evidence="2" id="KW-1134">Transmembrane beta strand</keyword>
<organism evidence="4 5">
    <name type="scientific">Confluentibacter flavum</name>
    <dbReference type="NCBI Taxonomy" id="1909700"/>
    <lineage>
        <taxon>Bacteria</taxon>
        <taxon>Pseudomonadati</taxon>
        <taxon>Bacteroidota</taxon>
        <taxon>Flavobacteriia</taxon>
        <taxon>Flavobacteriales</taxon>
        <taxon>Flavobacteriaceae</taxon>
        <taxon>Confluentibacter</taxon>
    </lineage>
</organism>
<dbReference type="InterPro" id="IPR012910">
    <property type="entry name" value="Plug_dom"/>
</dbReference>
<dbReference type="PROSITE" id="PS52016">
    <property type="entry name" value="TONB_DEPENDENT_REC_3"/>
    <property type="match status" value="1"/>
</dbReference>
<dbReference type="SUPFAM" id="SSF56935">
    <property type="entry name" value="Porins"/>
    <property type="match status" value="1"/>
</dbReference>
<keyword evidence="2" id="KW-0813">Transport</keyword>
<dbReference type="EMBL" id="PJEO01000044">
    <property type="protein sequence ID" value="PKQ44628.1"/>
    <property type="molecule type" value="Genomic_DNA"/>
</dbReference>
<gene>
    <name evidence="4" type="ORF">CSW08_12120</name>
</gene>
<dbReference type="FunFam" id="2.60.40.1120:FF:000003">
    <property type="entry name" value="Outer membrane protein Omp121"/>
    <property type="match status" value="1"/>
</dbReference>
<dbReference type="NCBIfam" id="TIGR04057">
    <property type="entry name" value="SusC_RagA_signa"/>
    <property type="match status" value="1"/>
</dbReference>
<dbReference type="AlphaFoldDB" id="A0A2N3HII5"/>
<dbReference type="InterPro" id="IPR023997">
    <property type="entry name" value="TonB-dep_OMP_SusC/RagA_CS"/>
</dbReference>
<dbReference type="GO" id="GO:0015344">
    <property type="term" value="F:siderophore uptake transmembrane transporter activity"/>
    <property type="evidence" value="ECO:0007669"/>
    <property type="project" value="TreeGrafter"/>
</dbReference>
<dbReference type="Gene3D" id="2.60.40.1120">
    <property type="entry name" value="Carboxypeptidase-like, regulatory domain"/>
    <property type="match status" value="1"/>
</dbReference>
<reference evidence="4 5" key="1">
    <citation type="submission" date="2017-12" db="EMBL/GenBank/DDBJ databases">
        <title>Confluentibacter flavum sp. nov., isolated from the saline lake.</title>
        <authorList>
            <person name="Yu L."/>
        </authorList>
    </citation>
    <scope>NUCLEOTIDE SEQUENCE [LARGE SCALE GENOMIC DNA]</scope>
    <source>
        <strain evidence="4 5">3B</strain>
    </source>
</reference>
<dbReference type="InterPro" id="IPR037066">
    <property type="entry name" value="Plug_dom_sf"/>
</dbReference>
<dbReference type="OrthoDB" id="9768177at2"/>
<comment type="caution">
    <text evidence="4">The sequence shown here is derived from an EMBL/GenBank/DDBJ whole genome shotgun (WGS) entry which is preliminary data.</text>
</comment>
<dbReference type="Proteomes" id="UP000233435">
    <property type="component" value="Unassembled WGS sequence"/>
</dbReference>
<name>A0A2N3HII5_9FLAO</name>
<dbReference type="Gene3D" id="2.170.130.10">
    <property type="entry name" value="TonB-dependent receptor, plug domain"/>
    <property type="match status" value="1"/>
</dbReference>
<comment type="subcellular location">
    <subcellularLocation>
        <location evidence="2">Cell outer membrane</location>
        <topology evidence="2">Multi-pass membrane protein</topology>
    </subcellularLocation>
</comment>
<keyword evidence="1" id="KW-0732">Signal</keyword>
<keyword evidence="2" id="KW-0998">Cell outer membrane</keyword>
<dbReference type="InterPro" id="IPR039426">
    <property type="entry name" value="TonB-dep_rcpt-like"/>
</dbReference>
<dbReference type="PANTHER" id="PTHR30069:SF29">
    <property type="entry name" value="HEMOGLOBIN AND HEMOGLOBIN-HAPTOGLOBIN-BINDING PROTEIN 1-RELATED"/>
    <property type="match status" value="1"/>
</dbReference>
<evidence type="ECO:0000256" key="1">
    <source>
        <dbReference type="ARBA" id="ARBA00022729"/>
    </source>
</evidence>
<keyword evidence="5" id="KW-1185">Reference proteome</keyword>
<evidence type="ECO:0000313" key="5">
    <source>
        <dbReference type="Proteomes" id="UP000233435"/>
    </source>
</evidence>
<dbReference type="GO" id="GO:0044718">
    <property type="term" value="P:siderophore transmembrane transport"/>
    <property type="evidence" value="ECO:0007669"/>
    <property type="project" value="TreeGrafter"/>
</dbReference>
<keyword evidence="2" id="KW-0472">Membrane</keyword>
<dbReference type="NCBIfam" id="TIGR04056">
    <property type="entry name" value="OMP_RagA_SusC"/>
    <property type="match status" value="1"/>
</dbReference>
<dbReference type="SUPFAM" id="SSF49464">
    <property type="entry name" value="Carboxypeptidase regulatory domain-like"/>
    <property type="match status" value="1"/>
</dbReference>
<feature type="domain" description="TonB-dependent receptor plug" evidence="3">
    <location>
        <begin position="225"/>
        <end position="324"/>
    </location>
</feature>
<dbReference type="GO" id="GO:0009279">
    <property type="term" value="C:cell outer membrane"/>
    <property type="evidence" value="ECO:0007669"/>
    <property type="project" value="UniProtKB-SubCell"/>
</dbReference>
<evidence type="ECO:0000313" key="4">
    <source>
        <dbReference type="EMBL" id="PKQ44628.1"/>
    </source>
</evidence>